<dbReference type="Pfam" id="PF00072">
    <property type="entry name" value="Response_reg"/>
    <property type="match status" value="1"/>
</dbReference>
<reference evidence="5 6" key="1">
    <citation type="submission" date="2021-04" db="EMBL/GenBank/DDBJ databases">
        <authorList>
            <person name="Pira H."/>
            <person name="Risdian C."/>
            <person name="Wink J."/>
        </authorList>
    </citation>
    <scope>NUCLEOTIDE SEQUENCE [LARGE SCALE GENOMIC DNA]</scope>
    <source>
        <strain evidence="5 6">WHA3</strain>
    </source>
</reference>
<feature type="domain" description="HTH LytTR-type" evidence="4">
    <location>
        <begin position="145"/>
        <end position="249"/>
    </location>
</feature>
<evidence type="ECO:0000259" key="3">
    <source>
        <dbReference type="PROSITE" id="PS50110"/>
    </source>
</evidence>
<sequence length="249" mass="28077">MNADSGRLRAVIVDDEAMAVERMELLLSRMDFVDCIGTAEDGEAALALLAETKPDFVILDINMPGLTGVDVAEALTAEDDPPAIIFATAYDEHAIRAFELAAVDYLLKPVSIPRLQQAVERVRARQPAKPASSMSTDGKRYITEFWVRHRADMVRIDVDQIDHIEAERDYMRLHTAHGSHLIHETAKRLERRLNPEHFIRTHRSHIFRRAAIERLENEGFGTWSVRVSGREPVRVGRTYLAGLKAAMKA</sequence>
<dbReference type="SMART" id="SM00448">
    <property type="entry name" value="REC"/>
    <property type="match status" value="1"/>
</dbReference>
<dbReference type="SMART" id="SM00850">
    <property type="entry name" value="LytTR"/>
    <property type="match status" value="1"/>
</dbReference>
<evidence type="ECO:0000259" key="4">
    <source>
        <dbReference type="PROSITE" id="PS50930"/>
    </source>
</evidence>
<feature type="domain" description="Response regulatory" evidence="3">
    <location>
        <begin position="9"/>
        <end position="123"/>
    </location>
</feature>
<dbReference type="PROSITE" id="PS50110">
    <property type="entry name" value="RESPONSE_REGULATORY"/>
    <property type="match status" value="1"/>
</dbReference>
<dbReference type="Pfam" id="PF04397">
    <property type="entry name" value="LytTR"/>
    <property type="match status" value="1"/>
</dbReference>
<dbReference type="RefSeq" id="WP_218445997.1">
    <property type="nucleotide sequence ID" value="NZ_JAGSPA010000003.1"/>
</dbReference>
<dbReference type="PANTHER" id="PTHR48111:SF69">
    <property type="entry name" value="RESPONSE REGULATOR RECEIVER"/>
    <property type="match status" value="1"/>
</dbReference>
<dbReference type="PROSITE" id="PS50930">
    <property type="entry name" value="HTH_LYTTR"/>
    <property type="match status" value="1"/>
</dbReference>
<feature type="modified residue" description="4-aspartylphosphate" evidence="2">
    <location>
        <position position="60"/>
    </location>
</feature>
<proteinExistence type="predicted"/>
<protein>
    <submittedName>
        <fullName evidence="5">Response regulator transcription factor</fullName>
    </submittedName>
</protein>
<evidence type="ECO:0000313" key="5">
    <source>
        <dbReference type="EMBL" id="MBV7257168.1"/>
    </source>
</evidence>
<keyword evidence="2" id="KW-0597">Phosphoprotein</keyword>
<evidence type="ECO:0000313" key="6">
    <source>
        <dbReference type="Proteomes" id="UP000722336"/>
    </source>
</evidence>
<dbReference type="EMBL" id="JAGSPA010000003">
    <property type="protein sequence ID" value="MBV7257168.1"/>
    <property type="molecule type" value="Genomic_DNA"/>
</dbReference>
<keyword evidence="1" id="KW-0238">DNA-binding</keyword>
<evidence type="ECO:0000256" key="1">
    <source>
        <dbReference type="ARBA" id="ARBA00023125"/>
    </source>
</evidence>
<gene>
    <name evidence="5" type="ORF">KCG44_10280</name>
</gene>
<evidence type="ECO:0000256" key="2">
    <source>
        <dbReference type="PROSITE-ProRule" id="PRU00169"/>
    </source>
</evidence>
<name>A0ABS6SFI1_9SPHN</name>
<dbReference type="PANTHER" id="PTHR48111">
    <property type="entry name" value="REGULATOR OF RPOS"/>
    <property type="match status" value="1"/>
</dbReference>
<dbReference type="Proteomes" id="UP000722336">
    <property type="component" value="Unassembled WGS sequence"/>
</dbReference>
<organism evidence="5 6">
    <name type="scientific">Pacificimonas pallii</name>
    <dbReference type="NCBI Taxonomy" id="2827236"/>
    <lineage>
        <taxon>Bacteria</taxon>
        <taxon>Pseudomonadati</taxon>
        <taxon>Pseudomonadota</taxon>
        <taxon>Alphaproteobacteria</taxon>
        <taxon>Sphingomonadales</taxon>
        <taxon>Sphingosinicellaceae</taxon>
        <taxon>Pacificimonas</taxon>
    </lineage>
</organism>
<comment type="caution">
    <text evidence="5">The sequence shown here is derived from an EMBL/GenBank/DDBJ whole genome shotgun (WGS) entry which is preliminary data.</text>
</comment>
<dbReference type="InterPro" id="IPR007492">
    <property type="entry name" value="LytTR_DNA-bd_dom"/>
</dbReference>
<keyword evidence="6" id="KW-1185">Reference proteome</keyword>
<accession>A0ABS6SFI1</accession>
<dbReference type="InterPro" id="IPR001789">
    <property type="entry name" value="Sig_transdc_resp-reg_receiver"/>
</dbReference>
<dbReference type="InterPro" id="IPR039420">
    <property type="entry name" value="WalR-like"/>
</dbReference>